<dbReference type="KEGG" id="rml:FF011L_07590"/>
<feature type="compositionally biased region" description="Polar residues" evidence="1">
    <location>
        <begin position="392"/>
        <end position="403"/>
    </location>
</feature>
<feature type="compositionally biased region" description="Polar residues" evidence="1">
    <location>
        <begin position="263"/>
        <end position="272"/>
    </location>
</feature>
<organism evidence="3 4">
    <name type="scientific">Roseimaritima multifibrata</name>
    <dbReference type="NCBI Taxonomy" id="1930274"/>
    <lineage>
        <taxon>Bacteria</taxon>
        <taxon>Pseudomonadati</taxon>
        <taxon>Planctomycetota</taxon>
        <taxon>Planctomycetia</taxon>
        <taxon>Pirellulales</taxon>
        <taxon>Pirellulaceae</taxon>
        <taxon>Roseimaritima</taxon>
    </lineage>
</organism>
<accession>A0A517MAW6</accession>
<evidence type="ECO:0000313" key="4">
    <source>
        <dbReference type="Proteomes" id="UP000320672"/>
    </source>
</evidence>
<evidence type="ECO:0008006" key="5">
    <source>
        <dbReference type="Google" id="ProtNLM"/>
    </source>
</evidence>
<dbReference type="Proteomes" id="UP000320672">
    <property type="component" value="Chromosome"/>
</dbReference>
<gene>
    <name evidence="3" type="ORF">FF011L_07590</name>
</gene>
<evidence type="ECO:0000256" key="1">
    <source>
        <dbReference type="SAM" id="MobiDB-lite"/>
    </source>
</evidence>
<keyword evidence="4" id="KW-1185">Reference proteome</keyword>
<evidence type="ECO:0000313" key="3">
    <source>
        <dbReference type="EMBL" id="QDS92023.1"/>
    </source>
</evidence>
<protein>
    <recommendedName>
        <fullName evidence="5">DUF3300 domain-containing protein</fullName>
    </recommendedName>
</protein>
<feature type="chain" id="PRO_5021715518" description="DUF3300 domain-containing protein" evidence="2">
    <location>
        <begin position="33"/>
        <end position="468"/>
    </location>
</feature>
<dbReference type="AlphaFoldDB" id="A0A517MAW6"/>
<feature type="compositionally biased region" description="Polar residues" evidence="1">
    <location>
        <begin position="307"/>
        <end position="348"/>
    </location>
</feature>
<feature type="compositionally biased region" description="Low complexity" evidence="1">
    <location>
        <begin position="280"/>
        <end position="300"/>
    </location>
</feature>
<reference evidence="3 4" key="1">
    <citation type="submission" date="2019-02" db="EMBL/GenBank/DDBJ databases">
        <title>Deep-cultivation of Planctomycetes and their phenomic and genomic characterization uncovers novel biology.</title>
        <authorList>
            <person name="Wiegand S."/>
            <person name="Jogler M."/>
            <person name="Boedeker C."/>
            <person name="Pinto D."/>
            <person name="Vollmers J."/>
            <person name="Rivas-Marin E."/>
            <person name="Kohn T."/>
            <person name="Peeters S.H."/>
            <person name="Heuer A."/>
            <person name="Rast P."/>
            <person name="Oberbeckmann S."/>
            <person name="Bunk B."/>
            <person name="Jeske O."/>
            <person name="Meyerdierks A."/>
            <person name="Storesund J.E."/>
            <person name="Kallscheuer N."/>
            <person name="Luecker S."/>
            <person name="Lage O.M."/>
            <person name="Pohl T."/>
            <person name="Merkel B.J."/>
            <person name="Hornburger P."/>
            <person name="Mueller R.-W."/>
            <person name="Bruemmer F."/>
            <person name="Labrenz M."/>
            <person name="Spormann A.M."/>
            <person name="Op den Camp H."/>
            <person name="Overmann J."/>
            <person name="Amann R."/>
            <person name="Jetten M.S.M."/>
            <person name="Mascher T."/>
            <person name="Medema M.H."/>
            <person name="Devos D.P."/>
            <person name="Kaster A.-K."/>
            <person name="Ovreas L."/>
            <person name="Rohde M."/>
            <person name="Galperin M.Y."/>
            <person name="Jogler C."/>
        </authorList>
    </citation>
    <scope>NUCLEOTIDE SEQUENCE [LARGE SCALE GENOMIC DNA]</scope>
    <source>
        <strain evidence="3 4">FF011L</strain>
    </source>
</reference>
<feature type="signal peptide" evidence="2">
    <location>
        <begin position="1"/>
        <end position="32"/>
    </location>
</feature>
<keyword evidence="2" id="KW-0732">Signal</keyword>
<feature type="compositionally biased region" description="Polar residues" evidence="1">
    <location>
        <begin position="356"/>
        <end position="375"/>
    </location>
</feature>
<feature type="compositionally biased region" description="Low complexity" evidence="1">
    <location>
        <begin position="416"/>
        <end position="454"/>
    </location>
</feature>
<evidence type="ECO:0000256" key="2">
    <source>
        <dbReference type="SAM" id="SignalP"/>
    </source>
</evidence>
<dbReference type="EMBL" id="CP036262">
    <property type="protein sequence ID" value="QDS92023.1"/>
    <property type="molecule type" value="Genomic_DNA"/>
</dbReference>
<name>A0A517MAW6_9BACT</name>
<dbReference type="RefSeq" id="WP_145350186.1">
    <property type="nucleotide sequence ID" value="NZ_CP036262.1"/>
</dbReference>
<feature type="compositionally biased region" description="Gly residues" evidence="1">
    <location>
        <begin position="455"/>
        <end position="468"/>
    </location>
</feature>
<proteinExistence type="predicted"/>
<sequence length="468" mass="47552" precursor="true">MLSHFRKPVGASTCFFASLMVFVVNLPQPVIAQTQQQLPVTLLSAPALDALVASNAFYSDQTVEHILQAAQDPSRLHQAATGNLNSAPSESILYLTNYPDLLQQLDQQLPLTTRLGIAARTQIQDVWAAIDRVRAGFQAAQANGTIHSASTNPSIAYVPVATAYVSPAYGYYTAALWGKVAVHELQEEYQLVVNSQASQGNTTITGIVGAGAVSGPNGNTVYGAGGAGASLTSTASGYQVESAAAGAVVNPATGDYAAGAHTGSGSTQQNADGTIDFDRSGSTSTQSSYGSSSISHQSSGTAGGVGNSSYNGSTDVSSTHGNVSTTTEAGDGQVSTTLTTDQGSQTFTGGDGSVGSGSQPQTENSRDVQTASTSRSENRPFSREAGAASRANGKNQRGNSQRAGASGFARPTASVHSGSHGGQLSRSQRSQLGSSSLSGRSGNNINQGGRSSSGRSGGGRSRSGGGRR</sequence>
<feature type="region of interest" description="Disordered" evidence="1">
    <location>
        <begin position="259"/>
        <end position="468"/>
    </location>
</feature>